<keyword evidence="5" id="KW-0067">ATP-binding</keyword>
<reference evidence="9" key="1">
    <citation type="journal article" date="2015" name="Nature">
        <title>Complex archaea that bridge the gap between prokaryotes and eukaryotes.</title>
        <authorList>
            <person name="Spang A."/>
            <person name="Saw J.H."/>
            <person name="Jorgensen S.L."/>
            <person name="Zaremba-Niedzwiedzka K."/>
            <person name="Martijn J."/>
            <person name="Lind A.E."/>
            <person name="van Eijk R."/>
            <person name="Schleper C."/>
            <person name="Guy L."/>
            <person name="Ettema T.J."/>
        </authorList>
    </citation>
    <scope>NUCLEOTIDE SEQUENCE</scope>
</reference>
<dbReference type="AlphaFoldDB" id="A0A0F9WX29"/>
<sequence>MNEKKMKEIKEIDILIRARYPLIYVVSSEEDRVIQSINDITRRSIENSPTIYVWSLVCGIRELKDITTVNTATMNPIEALHFINNIKKRGIFILLDFHAFMIDSNPEIVRYLRELNKSLKLVQKNVVIIAPELSIPSDLEKDITVIDFPLPDKDEINDICNTVAESVKDDARVETNGKREHVIKALMGLNTNEIENVLYKSLIQNKNFSVNTIIKEKEQIIRKTGILEYTHTTNTLEDVGGNDILMKWIIQRKNAFTDKARDFGLPYPKGMLLLGVQGCGKSLICKIVANVWNFPLLRMDMSAIFEGIVGSSERNMSAAIQLAKACSPCVLWIDEIEKALGGSGSSNFSDGGTTSRVIGSFLTFLQENQAPIFVVATANDITNLPPELLRKGRLDEIFFVDLPNEDERFDIFRIHLTKRKRDFEQFDLPSLIDNSVQYSGAEIEASIVSGLFDAYDDGVELDTDYIMANLKRSIPLSKTMAEPISKMRLWARDRARPTTSNKEIPKSMRLDL</sequence>
<dbReference type="GO" id="GO:0009507">
    <property type="term" value="C:chloroplast"/>
    <property type="evidence" value="ECO:0007669"/>
    <property type="project" value="UniProtKB-SubCell"/>
</dbReference>
<dbReference type="SMART" id="SM00382">
    <property type="entry name" value="AAA"/>
    <property type="match status" value="1"/>
</dbReference>
<dbReference type="GO" id="GO:0005524">
    <property type="term" value="F:ATP binding"/>
    <property type="evidence" value="ECO:0007669"/>
    <property type="project" value="UniProtKB-KW"/>
</dbReference>
<dbReference type="Gene3D" id="1.10.8.60">
    <property type="match status" value="1"/>
</dbReference>
<keyword evidence="3" id="KW-0934">Plastid</keyword>
<evidence type="ECO:0000313" key="9">
    <source>
        <dbReference type="EMBL" id="KKN90951.1"/>
    </source>
</evidence>
<dbReference type="Pfam" id="PF00004">
    <property type="entry name" value="AAA"/>
    <property type="match status" value="1"/>
</dbReference>
<evidence type="ECO:0000259" key="8">
    <source>
        <dbReference type="SMART" id="SM00382"/>
    </source>
</evidence>
<dbReference type="PANTHER" id="PTHR42960">
    <property type="entry name" value="YCF46 PROTEIN"/>
    <property type="match status" value="1"/>
</dbReference>
<dbReference type="InterPro" id="IPR003959">
    <property type="entry name" value="ATPase_AAA_core"/>
</dbReference>
<dbReference type="InterPro" id="IPR052381">
    <property type="entry name" value="AAA_domain_protein"/>
</dbReference>
<evidence type="ECO:0000256" key="3">
    <source>
        <dbReference type="ARBA" id="ARBA00022640"/>
    </source>
</evidence>
<keyword evidence="2" id="KW-0150">Chloroplast</keyword>
<comment type="subcellular location">
    <subcellularLocation>
        <location evidence="1">Plastid</location>
        <location evidence="1">Chloroplast</location>
    </subcellularLocation>
</comment>
<protein>
    <recommendedName>
        <fullName evidence="7">Uncharacterized AAA domain-containing protein ycf46</fullName>
    </recommendedName>
</protein>
<dbReference type="InterPro" id="IPR027417">
    <property type="entry name" value="P-loop_NTPase"/>
</dbReference>
<dbReference type="SUPFAM" id="SSF52540">
    <property type="entry name" value="P-loop containing nucleoside triphosphate hydrolases"/>
    <property type="match status" value="1"/>
</dbReference>
<evidence type="ECO:0000256" key="5">
    <source>
        <dbReference type="ARBA" id="ARBA00022840"/>
    </source>
</evidence>
<dbReference type="InterPro" id="IPR003593">
    <property type="entry name" value="AAA+_ATPase"/>
</dbReference>
<dbReference type="EMBL" id="LAZR01000107">
    <property type="protein sequence ID" value="KKN90951.1"/>
    <property type="molecule type" value="Genomic_DNA"/>
</dbReference>
<organism evidence="9">
    <name type="scientific">marine sediment metagenome</name>
    <dbReference type="NCBI Taxonomy" id="412755"/>
    <lineage>
        <taxon>unclassified sequences</taxon>
        <taxon>metagenomes</taxon>
        <taxon>ecological metagenomes</taxon>
    </lineage>
</organism>
<gene>
    <name evidence="9" type="ORF">LCGC14_0225350</name>
</gene>
<evidence type="ECO:0000256" key="1">
    <source>
        <dbReference type="ARBA" id="ARBA00004229"/>
    </source>
</evidence>
<accession>A0A0F9WX29</accession>
<evidence type="ECO:0000256" key="7">
    <source>
        <dbReference type="ARBA" id="ARBA00040480"/>
    </source>
</evidence>
<evidence type="ECO:0000256" key="2">
    <source>
        <dbReference type="ARBA" id="ARBA00022528"/>
    </source>
</evidence>
<proteinExistence type="inferred from homology"/>
<keyword evidence="4" id="KW-0547">Nucleotide-binding</keyword>
<comment type="caution">
    <text evidence="9">The sequence shown here is derived from an EMBL/GenBank/DDBJ whole genome shotgun (WGS) entry which is preliminary data.</text>
</comment>
<evidence type="ECO:0000256" key="4">
    <source>
        <dbReference type="ARBA" id="ARBA00022741"/>
    </source>
</evidence>
<dbReference type="Gene3D" id="3.40.50.300">
    <property type="entry name" value="P-loop containing nucleotide triphosphate hydrolases"/>
    <property type="match status" value="1"/>
</dbReference>
<dbReference type="PANTHER" id="PTHR42960:SF1">
    <property type="entry name" value="YCF46 PROTEIN"/>
    <property type="match status" value="1"/>
</dbReference>
<comment type="similarity">
    <text evidence="6">Belongs to the AAA ATPase family. Highly divergent.</text>
</comment>
<name>A0A0F9WX29_9ZZZZ</name>
<dbReference type="GO" id="GO:0016887">
    <property type="term" value="F:ATP hydrolysis activity"/>
    <property type="evidence" value="ECO:0007669"/>
    <property type="project" value="InterPro"/>
</dbReference>
<evidence type="ECO:0000256" key="6">
    <source>
        <dbReference type="ARBA" id="ARBA00038088"/>
    </source>
</evidence>
<feature type="domain" description="AAA+ ATPase" evidence="8">
    <location>
        <begin position="267"/>
        <end position="404"/>
    </location>
</feature>